<dbReference type="AlphaFoldDB" id="A0A1D3TSG7"/>
<dbReference type="InterPro" id="IPR025462">
    <property type="entry name" value="DUF4313"/>
</dbReference>
<organism evidence="1 2">
    <name type="scientific">Anaerobium acetethylicum</name>
    <dbReference type="NCBI Taxonomy" id="1619234"/>
    <lineage>
        <taxon>Bacteria</taxon>
        <taxon>Bacillati</taxon>
        <taxon>Bacillota</taxon>
        <taxon>Clostridia</taxon>
        <taxon>Lachnospirales</taxon>
        <taxon>Lachnospiraceae</taxon>
        <taxon>Anaerobium</taxon>
    </lineage>
</organism>
<protein>
    <recommendedName>
        <fullName evidence="3">DUF4313 domain-containing protein</fullName>
    </recommendedName>
</protein>
<dbReference type="OrthoDB" id="1854350at2"/>
<keyword evidence="2" id="KW-1185">Reference proteome</keyword>
<accession>A0A1D3TSG7</accession>
<evidence type="ECO:0008006" key="3">
    <source>
        <dbReference type="Google" id="ProtNLM"/>
    </source>
</evidence>
<reference evidence="1 2" key="1">
    <citation type="submission" date="2016-09" db="EMBL/GenBank/DDBJ databases">
        <authorList>
            <person name="Capua I."/>
            <person name="De Benedictis P."/>
            <person name="Joannis T."/>
            <person name="Lombin L.H."/>
            <person name="Cattoli G."/>
        </authorList>
    </citation>
    <scope>NUCLEOTIDE SEQUENCE [LARGE SCALE GENOMIC DNA]</scope>
    <source>
        <strain evidence="1 2">GluBS11</strain>
    </source>
</reference>
<evidence type="ECO:0000313" key="1">
    <source>
        <dbReference type="EMBL" id="SCP96780.1"/>
    </source>
</evidence>
<dbReference type="STRING" id="1619234.SAMN05421730_100672"/>
<dbReference type="RefSeq" id="WP_091232301.1">
    <property type="nucleotide sequence ID" value="NZ_FMKA01000006.1"/>
</dbReference>
<proteinExistence type="predicted"/>
<sequence length="131" mass="15052">MELDYKTQWGSTEKVTIDINSYLNNGCLYIGLVSHEEGYPEPFGDLTVNLDGQVPDYCAYVDLNNMPELEKFIEENHMGEFSGLVKQSGFSQYPLYMFDAEKLRELCPEGMKMYEDSIGVKKTPEVKEKVR</sequence>
<evidence type="ECO:0000313" key="2">
    <source>
        <dbReference type="Proteomes" id="UP000199315"/>
    </source>
</evidence>
<dbReference type="Proteomes" id="UP000199315">
    <property type="component" value="Unassembled WGS sequence"/>
</dbReference>
<gene>
    <name evidence="1" type="ORF">SAMN05421730_100672</name>
</gene>
<name>A0A1D3TSG7_9FIRM</name>
<dbReference type="EMBL" id="FMKA01000006">
    <property type="protein sequence ID" value="SCP96780.1"/>
    <property type="molecule type" value="Genomic_DNA"/>
</dbReference>
<dbReference type="Pfam" id="PF14190">
    <property type="entry name" value="DUF4313"/>
    <property type="match status" value="1"/>
</dbReference>